<evidence type="ECO:0000313" key="2">
    <source>
        <dbReference type="EMBL" id="KAF5819606.1"/>
    </source>
</evidence>
<feature type="transmembrane region" description="Helical" evidence="1">
    <location>
        <begin position="41"/>
        <end position="66"/>
    </location>
</feature>
<accession>A0A9K3P0N4</accession>
<keyword evidence="1" id="KW-1133">Transmembrane helix</keyword>
<feature type="transmembrane region" description="Helical" evidence="1">
    <location>
        <begin position="78"/>
        <end position="103"/>
    </location>
</feature>
<sequence>MKTHRWSDSRQKMKYRKGYGFDEVDGVTNERGSFINVVRSAFLSLFLLKTIGAKLSLTFSSVTALLDPELDGGYKVGYLVAWMMGGRGGIMLALCLPFASWICGKASSNVVALGAVSMWVGSVLARAAPLPQGAVLTLLYMSFKLQADLN</sequence>
<proteinExistence type="predicted"/>
<keyword evidence="1" id="KW-0812">Transmembrane</keyword>
<dbReference type="AlphaFoldDB" id="A0A9K3P0N4"/>
<protein>
    <submittedName>
        <fullName evidence="2">Uncharacterized protein</fullName>
    </submittedName>
</protein>
<dbReference type="EMBL" id="MNCJ02000317">
    <property type="protein sequence ID" value="KAF5819606.1"/>
    <property type="molecule type" value="Genomic_DNA"/>
</dbReference>
<evidence type="ECO:0000256" key="1">
    <source>
        <dbReference type="SAM" id="Phobius"/>
    </source>
</evidence>
<dbReference type="Proteomes" id="UP000215914">
    <property type="component" value="Unassembled WGS sequence"/>
</dbReference>
<reference evidence="2" key="1">
    <citation type="journal article" date="2017" name="Nature">
        <title>The sunflower genome provides insights into oil metabolism, flowering and Asterid evolution.</title>
        <authorList>
            <person name="Badouin H."/>
            <person name="Gouzy J."/>
            <person name="Grassa C.J."/>
            <person name="Murat F."/>
            <person name="Staton S.E."/>
            <person name="Cottret L."/>
            <person name="Lelandais-Briere C."/>
            <person name="Owens G.L."/>
            <person name="Carrere S."/>
            <person name="Mayjonade B."/>
            <person name="Legrand L."/>
            <person name="Gill N."/>
            <person name="Kane N.C."/>
            <person name="Bowers J.E."/>
            <person name="Hubner S."/>
            <person name="Bellec A."/>
            <person name="Berard A."/>
            <person name="Berges H."/>
            <person name="Blanchet N."/>
            <person name="Boniface M.C."/>
            <person name="Brunel D."/>
            <person name="Catrice O."/>
            <person name="Chaidir N."/>
            <person name="Claudel C."/>
            <person name="Donnadieu C."/>
            <person name="Faraut T."/>
            <person name="Fievet G."/>
            <person name="Helmstetter N."/>
            <person name="King M."/>
            <person name="Knapp S.J."/>
            <person name="Lai Z."/>
            <person name="Le Paslier M.C."/>
            <person name="Lippi Y."/>
            <person name="Lorenzon L."/>
            <person name="Mandel J.R."/>
            <person name="Marage G."/>
            <person name="Marchand G."/>
            <person name="Marquand E."/>
            <person name="Bret-Mestries E."/>
            <person name="Morien E."/>
            <person name="Nambeesan S."/>
            <person name="Nguyen T."/>
            <person name="Pegot-Espagnet P."/>
            <person name="Pouilly N."/>
            <person name="Raftis F."/>
            <person name="Sallet E."/>
            <person name="Schiex T."/>
            <person name="Thomas J."/>
            <person name="Vandecasteele C."/>
            <person name="Vares D."/>
            <person name="Vear F."/>
            <person name="Vautrin S."/>
            <person name="Crespi M."/>
            <person name="Mangin B."/>
            <person name="Burke J.M."/>
            <person name="Salse J."/>
            <person name="Munos S."/>
            <person name="Vincourt P."/>
            <person name="Rieseberg L.H."/>
            <person name="Langlade N.B."/>
        </authorList>
    </citation>
    <scope>NUCLEOTIDE SEQUENCE</scope>
    <source>
        <tissue evidence="2">Leaves</tissue>
    </source>
</reference>
<keyword evidence="1" id="KW-0472">Membrane</keyword>
<feature type="transmembrane region" description="Helical" evidence="1">
    <location>
        <begin position="110"/>
        <end position="128"/>
    </location>
</feature>
<keyword evidence="3" id="KW-1185">Reference proteome</keyword>
<gene>
    <name evidence="2" type="ORF">HanXRQr2_Chr02g0079521</name>
</gene>
<evidence type="ECO:0000313" key="3">
    <source>
        <dbReference type="Proteomes" id="UP000215914"/>
    </source>
</evidence>
<reference evidence="2" key="2">
    <citation type="submission" date="2020-06" db="EMBL/GenBank/DDBJ databases">
        <title>Helianthus annuus Genome sequencing and assembly Release 2.</title>
        <authorList>
            <person name="Gouzy J."/>
            <person name="Langlade N."/>
            <person name="Munos S."/>
        </authorList>
    </citation>
    <scope>NUCLEOTIDE SEQUENCE</scope>
    <source>
        <tissue evidence="2">Leaves</tissue>
    </source>
</reference>
<name>A0A9K3P0N4_HELAN</name>
<organism evidence="2 3">
    <name type="scientific">Helianthus annuus</name>
    <name type="common">Common sunflower</name>
    <dbReference type="NCBI Taxonomy" id="4232"/>
    <lineage>
        <taxon>Eukaryota</taxon>
        <taxon>Viridiplantae</taxon>
        <taxon>Streptophyta</taxon>
        <taxon>Embryophyta</taxon>
        <taxon>Tracheophyta</taxon>
        <taxon>Spermatophyta</taxon>
        <taxon>Magnoliopsida</taxon>
        <taxon>eudicotyledons</taxon>
        <taxon>Gunneridae</taxon>
        <taxon>Pentapetalae</taxon>
        <taxon>asterids</taxon>
        <taxon>campanulids</taxon>
        <taxon>Asterales</taxon>
        <taxon>Asteraceae</taxon>
        <taxon>Asteroideae</taxon>
        <taxon>Heliantheae alliance</taxon>
        <taxon>Heliantheae</taxon>
        <taxon>Helianthus</taxon>
    </lineage>
</organism>
<comment type="caution">
    <text evidence="2">The sequence shown here is derived from an EMBL/GenBank/DDBJ whole genome shotgun (WGS) entry which is preliminary data.</text>
</comment>
<dbReference type="Gramene" id="mRNA:HanXRQr2_Chr02g0079521">
    <property type="protein sequence ID" value="CDS:HanXRQr2_Chr02g0079521.1"/>
    <property type="gene ID" value="HanXRQr2_Chr02g0079521"/>
</dbReference>